<reference evidence="2" key="1">
    <citation type="submission" date="2022-08" db="EMBL/GenBank/DDBJ databases">
        <authorList>
            <person name="Zhang D."/>
        </authorList>
    </citation>
    <scope>NUCLEOTIDE SEQUENCE</scope>
    <source>
        <strain evidence="2">XJ19-11</strain>
    </source>
</reference>
<proteinExistence type="predicted"/>
<evidence type="ECO:0008006" key="4">
    <source>
        <dbReference type="Google" id="ProtNLM"/>
    </source>
</evidence>
<feature type="signal peptide" evidence="1">
    <location>
        <begin position="1"/>
        <end position="21"/>
    </location>
</feature>
<accession>A0A9X2P8I4</accession>
<evidence type="ECO:0000256" key="1">
    <source>
        <dbReference type="SAM" id="SignalP"/>
    </source>
</evidence>
<evidence type="ECO:0000313" key="3">
    <source>
        <dbReference type="Proteomes" id="UP001142175"/>
    </source>
</evidence>
<protein>
    <recommendedName>
        <fullName evidence="4">DUF4843 domain-containing protein</fullName>
    </recommendedName>
</protein>
<keyword evidence="3" id="KW-1185">Reference proteome</keyword>
<evidence type="ECO:0000313" key="2">
    <source>
        <dbReference type="EMBL" id="MCR9017392.1"/>
    </source>
</evidence>
<comment type="caution">
    <text evidence="2">The sequence shown here is derived from an EMBL/GenBank/DDBJ whole genome shotgun (WGS) entry which is preliminary data.</text>
</comment>
<gene>
    <name evidence="2" type="ORF">NU887_20315</name>
</gene>
<keyword evidence="1" id="KW-0732">Signal</keyword>
<dbReference type="RefSeq" id="WP_258425227.1">
    <property type="nucleotide sequence ID" value="NZ_JANSUY010000029.1"/>
</dbReference>
<sequence length="187" mass="20812">MKNIGLTILLLIAVFSFSSCEKEEPKPNYFYSFKVNGVQKEFKANNDAGITFLEDGPNRFTLFNMVTGDNLSKNAMIMSFRNQEQIQLGLTYIMQNPIMVNGTLAPSIALVYFDENGKEYGATLLQSSNPGAADDCSFKITDFTTEGSTGEFEGVLFDLADPRPLDQRIPLLITEGKFFLPNFVSNL</sequence>
<dbReference type="EMBL" id="JANSUY010000029">
    <property type="protein sequence ID" value="MCR9017392.1"/>
    <property type="molecule type" value="Genomic_DNA"/>
</dbReference>
<dbReference type="AlphaFoldDB" id="A0A9X2P8I4"/>
<feature type="chain" id="PRO_5040838546" description="DUF4843 domain-containing protein" evidence="1">
    <location>
        <begin position="22"/>
        <end position="187"/>
    </location>
</feature>
<dbReference type="PROSITE" id="PS51257">
    <property type="entry name" value="PROKAR_LIPOPROTEIN"/>
    <property type="match status" value="1"/>
</dbReference>
<name>A0A9X2P8I4_9BACT</name>
<organism evidence="2 3">
    <name type="scientific">Aquiflexum gelatinilyticum</name>
    <dbReference type="NCBI Taxonomy" id="2961943"/>
    <lineage>
        <taxon>Bacteria</taxon>
        <taxon>Pseudomonadati</taxon>
        <taxon>Bacteroidota</taxon>
        <taxon>Cytophagia</taxon>
        <taxon>Cytophagales</taxon>
        <taxon>Cyclobacteriaceae</taxon>
        <taxon>Aquiflexum</taxon>
    </lineage>
</organism>
<dbReference type="Proteomes" id="UP001142175">
    <property type="component" value="Unassembled WGS sequence"/>
</dbReference>